<feature type="transmembrane region" description="Helical" evidence="1">
    <location>
        <begin position="37"/>
        <end position="65"/>
    </location>
</feature>
<dbReference type="Proteomes" id="UP001597362">
    <property type="component" value="Unassembled WGS sequence"/>
</dbReference>
<dbReference type="Pfam" id="PF07670">
    <property type="entry name" value="Gate"/>
    <property type="match status" value="2"/>
</dbReference>
<feature type="domain" description="Nucleoside transporter/FeoB GTPase Gate" evidence="2">
    <location>
        <begin position="223"/>
        <end position="302"/>
    </location>
</feature>
<protein>
    <submittedName>
        <fullName evidence="3">Sporulation integral membrane protein YlbJ</fullName>
    </submittedName>
</protein>
<evidence type="ECO:0000256" key="1">
    <source>
        <dbReference type="SAM" id="Phobius"/>
    </source>
</evidence>
<feature type="domain" description="Nucleoside transporter/FeoB GTPase Gate" evidence="2">
    <location>
        <begin position="42"/>
        <end position="124"/>
    </location>
</feature>
<dbReference type="NCBIfam" id="TIGR02871">
    <property type="entry name" value="spore_ylbJ"/>
    <property type="match status" value="1"/>
</dbReference>
<feature type="transmembrane region" description="Helical" evidence="1">
    <location>
        <begin position="146"/>
        <end position="167"/>
    </location>
</feature>
<evidence type="ECO:0000313" key="4">
    <source>
        <dbReference type="Proteomes" id="UP001597362"/>
    </source>
</evidence>
<feature type="transmembrane region" description="Helical" evidence="1">
    <location>
        <begin position="119"/>
        <end position="140"/>
    </location>
</feature>
<evidence type="ECO:0000259" key="2">
    <source>
        <dbReference type="Pfam" id="PF07670"/>
    </source>
</evidence>
<dbReference type="InterPro" id="IPR014226">
    <property type="entry name" value="Spore_IM_YlbJ"/>
</dbReference>
<feature type="transmembrane region" description="Helical" evidence="1">
    <location>
        <begin position="219"/>
        <end position="236"/>
    </location>
</feature>
<proteinExistence type="predicted"/>
<feature type="transmembrane region" description="Helical" evidence="1">
    <location>
        <begin position="77"/>
        <end position="98"/>
    </location>
</feature>
<dbReference type="RefSeq" id="WP_377769515.1">
    <property type="nucleotide sequence ID" value="NZ_JBHUHO010000005.1"/>
</dbReference>
<name>A0ABW4YG66_9BACL</name>
<evidence type="ECO:0000313" key="3">
    <source>
        <dbReference type="EMBL" id="MFD2114484.1"/>
    </source>
</evidence>
<gene>
    <name evidence="3" type="primary">ylbJ</name>
    <name evidence="3" type="ORF">ACFSJH_01775</name>
</gene>
<organism evidence="3 4">
    <name type="scientific">Paenibacillus yanchengensis</name>
    <dbReference type="NCBI Taxonomy" id="2035833"/>
    <lineage>
        <taxon>Bacteria</taxon>
        <taxon>Bacillati</taxon>
        <taxon>Bacillota</taxon>
        <taxon>Bacilli</taxon>
        <taxon>Bacillales</taxon>
        <taxon>Paenibacillaceae</taxon>
        <taxon>Paenibacillus</taxon>
    </lineage>
</organism>
<keyword evidence="4" id="KW-1185">Reference proteome</keyword>
<keyword evidence="1" id="KW-1133">Transmembrane helix</keyword>
<reference evidence="4" key="1">
    <citation type="journal article" date="2019" name="Int. J. Syst. Evol. Microbiol.">
        <title>The Global Catalogue of Microorganisms (GCM) 10K type strain sequencing project: providing services to taxonomists for standard genome sequencing and annotation.</title>
        <authorList>
            <consortium name="The Broad Institute Genomics Platform"/>
            <consortium name="The Broad Institute Genome Sequencing Center for Infectious Disease"/>
            <person name="Wu L."/>
            <person name="Ma J."/>
        </authorList>
    </citation>
    <scope>NUCLEOTIDE SEQUENCE [LARGE SCALE GENOMIC DNA]</scope>
    <source>
        <strain evidence="4">GH52</strain>
    </source>
</reference>
<comment type="caution">
    <text evidence="3">The sequence shown here is derived from an EMBL/GenBank/DDBJ whole genome shotgun (WGS) entry which is preliminary data.</text>
</comment>
<dbReference type="EMBL" id="JBHUHO010000005">
    <property type="protein sequence ID" value="MFD2114484.1"/>
    <property type="molecule type" value="Genomic_DNA"/>
</dbReference>
<feature type="transmembrane region" description="Helical" evidence="1">
    <location>
        <begin position="337"/>
        <end position="358"/>
    </location>
</feature>
<feature type="transmembrane region" description="Helical" evidence="1">
    <location>
        <begin position="6"/>
        <end position="25"/>
    </location>
</feature>
<keyword evidence="1" id="KW-0472">Membrane</keyword>
<dbReference type="InterPro" id="IPR011642">
    <property type="entry name" value="Gate_dom"/>
</dbReference>
<keyword evidence="1" id="KW-0812">Transmembrane</keyword>
<sequence>MLTHPLSITALVALLFTLLMAIFPVETLQSSLRGLSIWWDVLFPSLFPFFIISEIMLGIGVVHFVGKLLDPIMKPLFRVPGIGGFVFAMGYISGYPVGARLTSQLREQGLVSRVEGERLVAFTTTSDPIFLIGAVSVGFYKNVAVAPILAIAHYGGGILIGLCMRFYGNRVVAHSSNDKEVETNNKNRLSSAFEAMHAARLKDGRTIGKLLQDAIESSLKLMFVVGGLVVFFSVLMELLTQTGLMQVAAQSLRHLFTLVGMPPSLADAILHGLFEVTLGARSAAEAHTYDTSGSSIHLMLVHQVAIGAFILSWAGLSVHAQIASLLSKTDMRYAPLLFARLIHGIISALLVYLLWNWLGV</sequence>
<accession>A0ABW4YG66</accession>
<feature type="transmembrane region" description="Helical" evidence="1">
    <location>
        <begin position="296"/>
        <end position="316"/>
    </location>
</feature>